<dbReference type="InterPro" id="IPR032675">
    <property type="entry name" value="LRR_dom_sf"/>
</dbReference>
<evidence type="ECO:0000313" key="2">
    <source>
        <dbReference type="Proteomes" id="UP000269721"/>
    </source>
</evidence>
<organism evidence="1 2">
    <name type="scientific">Blyttiomyces helicus</name>
    <dbReference type="NCBI Taxonomy" id="388810"/>
    <lineage>
        <taxon>Eukaryota</taxon>
        <taxon>Fungi</taxon>
        <taxon>Fungi incertae sedis</taxon>
        <taxon>Chytridiomycota</taxon>
        <taxon>Chytridiomycota incertae sedis</taxon>
        <taxon>Chytridiomycetes</taxon>
        <taxon>Chytridiomycetes incertae sedis</taxon>
        <taxon>Blyttiomyces</taxon>
    </lineage>
</organism>
<proteinExistence type="predicted"/>
<dbReference type="Proteomes" id="UP000269721">
    <property type="component" value="Unassembled WGS sequence"/>
</dbReference>
<name>A0A4P9WLE8_9FUNG</name>
<gene>
    <name evidence="1" type="ORF">BDK51DRAFT_28408</name>
</gene>
<dbReference type="AlphaFoldDB" id="A0A4P9WLE8"/>
<dbReference type="OrthoDB" id="10257471at2759"/>
<protein>
    <recommendedName>
        <fullName evidence="3">F-box domain-containing protein</fullName>
    </recommendedName>
</protein>
<sequence>MPSLNEVNEGRSVFTVLLATHIVTEAHSVITLCASLLRASKKADPEHFNRNLVSALRVCERWSEIVDAGGDKSAVGDLARLTARLTVKDREGARGWGAHRPRRSWADLPVEIIQLIMREVRPLSPSNVESGVYEGAWREQPASLVRCTAVCRGGEPAASRVLWEVVKIGSIRSLRRFALASVQCSVRDPEGREGAERVRYLSIDVTDEAPDFAALVTSMAPRLSNLAVYAINTFQTPFQLPFSALAAYFKPPSKNLVAFHFQGEFGDFEHGSQGPVAADFAAVEAGIGKLKVLELTKGGTGGWTPSFPRASSLGARSPHLRRVDFSQCAGITDEIFTNLLTSSPLIDQVTLKRNDHVTDISIAHLQHHHRPLIRLVLHGMPHLSEPTVRNLFLGKSAELLTLDIGNNTWVSGEVLNALARHAHKLENLQLVRASGLDSMFDVPADSTLSRKILWIVFTLGSTMPRLRRVGCDIVSEELDDGEWKQLEEAGLVLGTGCESPTAVDLLRLARVTWCRLSSVLRLK</sequence>
<reference evidence="2" key="1">
    <citation type="journal article" date="2018" name="Nat. Microbiol.">
        <title>Leveraging single-cell genomics to expand the fungal tree of life.</title>
        <authorList>
            <person name="Ahrendt S.R."/>
            <person name="Quandt C.A."/>
            <person name="Ciobanu D."/>
            <person name="Clum A."/>
            <person name="Salamov A."/>
            <person name="Andreopoulos B."/>
            <person name="Cheng J.F."/>
            <person name="Woyke T."/>
            <person name="Pelin A."/>
            <person name="Henrissat B."/>
            <person name="Reynolds N.K."/>
            <person name="Benny G.L."/>
            <person name="Smith M.E."/>
            <person name="James T.Y."/>
            <person name="Grigoriev I.V."/>
        </authorList>
    </citation>
    <scope>NUCLEOTIDE SEQUENCE [LARGE SCALE GENOMIC DNA]</scope>
</reference>
<evidence type="ECO:0008006" key="3">
    <source>
        <dbReference type="Google" id="ProtNLM"/>
    </source>
</evidence>
<dbReference type="EMBL" id="KZ994415">
    <property type="protein sequence ID" value="RKO92995.1"/>
    <property type="molecule type" value="Genomic_DNA"/>
</dbReference>
<keyword evidence="2" id="KW-1185">Reference proteome</keyword>
<dbReference type="SUPFAM" id="SSF52047">
    <property type="entry name" value="RNI-like"/>
    <property type="match status" value="1"/>
</dbReference>
<dbReference type="Gene3D" id="3.80.10.10">
    <property type="entry name" value="Ribonuclease Inhibitor"/>
    <property type="match status" value="1"/>
</dbReference>
<accession>A0A4P9WLE8</accession>
<evidence type="ECO:0000313" key="1">
    <source>
        <dbReference type="EMBL" id="RKO92995.1"/>
    </source>
</evidence>